<organism evidence="4 5">
    <name type="scientific">Pseudomonas lalucatii</name>
    <dbReference type="NCBI Taxonomy" id="1424203"/>
    <lineage>
        <taxon>Bacteria</taxon>
        <taxon>Pseudomonadati</taxon>
        <taxon>Pseudomonadota</taxon>
        <taxon>Gammaproteobacteria</taxon>
        <taxon>Pseudomonadales</taxon>
        <taxon>Pseudomonadaceae</taxon>
        <taxon>Pseudomonas</taxon>
    </lineage>
</organism>
<dbReference type="Pfam" id="PF00563">
    <property type="entry name" value="EAL"/>
    <property type="match status" value="1"/>
</dbReference>
<protein>
    <submittedName>
        <fullName evidence="4">EAL domain-containing protein</fullName>
    </submittedName>
</protein>
<dbReference type="SUPFAM" id="SSF55073">
    <property type="entry name" value="Nucleotide cyclase"/>
    <property type="match status" value="1"/>
</dbReference>
<keyword evidence="1" id="KW-0812">Transmembrane</keyword>
<evidence type="ECO:0000313" key="4">
    <source>
        <dbReference type="EMBL" id="MBS7663685.1"/>
    </source>
</evidence>
<gene>
    <name evidence="4" type="ORF">I0D00_17305</name>
</gene>
<dbReference type="InterPro" id="IPR043128">
    <property type="entry name" value="Rev_trsase/Diguanyl_cyclase"/>
</dbReference>
<dbReference type="EMBL" id="JADPMV010000002">
    <property type="protein sequence ID" value="MBS7663685.1"/>
    <property type="molecule type" value="Genomic_DNA"/>
</dbReference>
<name>A0ABS5Q4L3_9PSED</name>
<evidence type="ECO:0000259" key="2">
    <source>
        <dbReference type="PROSITE" id="PS50883"/>
    </source>
</evidence>
<dbReference type="NCBIfam" id="TIGR00254">
    <property type="entry name" value="GGDEF"/>
    <property type="match status" value="1"/>
</dbReference>
<dbReference type="InterPro" id="IPR052155">
    <property type="entry name" value="Biofilm_reg_signaling"/>
</dbReference>
<feature type="transmembrane region" description="Helical" evidence="1">
    <location>
        <begin position="21"/>
        <end position="42"/>
    </location>
</feature>
<keyword evidence="1" id="KW-0472">Membrane</keyword>
<dbReference type="InterPro" id="IPR035919">
    <property type="entry name" value="EAL_sf"/>
</dbReference>
<comment type="caution">
    <text evidence="4">The sequence shown here is derived from an EMBL/GenBank/DDBJ whole genome shotgun (WGS) entry which is preliminary data.</text>
</comment>
<reference evidence="4 5" key="1">
    <citation type="journal article" date="2021" name="Syst. Appl. Microbiol.">
        <title>Pseudomonas lalucatii sp. nov. isolated from Vallgornera, a karstic cave in Mallorca, Western Mediterranean.</title>
        <authorList>
            <person name="Busquets A."/>
            <person name="Mulet M."/>
            <person name="Gomila M."/>
            <person name="Garcia-Valdes E."/>
        </authorList>
    </citation>
    <scope>NUCLEOTIDE SEQUENCE [LARGE SCALE GENOMIC DNA]</scope>
    <source>
        <strain evidence="4 5">R1b54</strain>
    </source>
</reference>
<evidence type="ECO:0000313" key="5">
    <source>
        <dbReference type="Proteomes" id="UP001196601"/>
    </source>
</evidence>
<feature type="domain" description="GGDEF" evidence="3">
    <location>
        <begin position="435"/>
        <end position="585"/>
    </location>
</feature>
<dbReference type="Pfam" id="PF00990">
    <property type="entry name" value="GGDEF"/>
    <property type="match status" value="2"/>
</dbReference>
<dbReference type="CDD" id="cd01948">
    <property type="entry name" value="EAL"/>
    <property type="match status" value="1"/>
</dbReference>
<dbReference type="PROSITE" id="PS50883">
    <property type="entry name" value="EAL"/>
    <property type="match status" value="1"/>
</dbReference>
<keyword evidence="1" id="KW-1133">Transmembrane helix</keyword>
<dbReference type="PANTHER" id="PTHR44757:SF2">
    <property type="entry name" value="BIOFILM ARCHITECTURE MAINTENANCE PROTEIN MBAA"/>
    <property type="match status" value="1"/>
</dbReference>
<feature type="domain" description="EAL" evidence="2">
    <location>
        <begin position="594"/>
        <end position="847"/>
    </location>
</feature>
<dbReference type="Gene3D" id="3.30.70.270">
    <property type="match status" value="1"/>
</dbReference>
<dbReference type="InterPro" id="IPR001633">
    <property type="entry name" value="EAL_dom"/>
</dbReference>
<proteinExistence type="predicted"/>
<dbReference type="CDD" id="cd01949">
    <property type="entry name" value="GGDEF"/>
    <property type="match status" value="1"/>
</dbReference>
<keyword evidence="5" id="KW-1185">Reference proteome</keyword>
<dbReference type="RefSeq" id="WP_213641058.1">
    <property type="nucleotide sequence ID" value="NZ_JADPMV010000002.1"/>
</dbReference>
<dbReference type="InterPro" id="IPR029787">
    <property type="entry name" value="Nucleotide_cyclase"/>
</dbReference>
<dbReference type="SUPFAM" id="SSF141868">
    <property type="entry name" value="EAL domain-like"/>
    <property type="match status" value="1"/>
</dbReference>
<dbReference type="Gene3D" id="3.20.20.450">
    <property type="entry name" value="EAL domain"/>
    <property type="match status" value="1"/>
</dbReference>
<dbReference type="SMART" id="SM00052">
    <property type="entry name" value="EAL"/>
    <property type="match status" value="1"/>
</dbReference>
<sequence>MSSKPARPKPAAHPQRRLHEWRKYSISAGFVLLWLLGLLVIYRDAQQMAASTETKIRKEMGIETRAMADTLAGMLERTYLTIKTISLLPAVRATAPHNRASAEEDVVEQGYFSGDDATIIQQLYNHIASDIEVSEIYLVYDGFAPEQGQVPFLMYDEVLLERIDLAKEAHPTHEADEPEEYEAAEYAEYVRQLDHLRRHAPLLPAEAPQGIAAVTSALLRTCDNSQYTSLAEGDERDSHGLLLSVPIYDQSSKAFKGLVTAVLRANVLEAALLGWPRLPITALDRAILARHRTDLQSPAAEYVLENRTTGDRIMDRRSTSLPRLLAGQEQAAIHLEQSVSLPYASDWRLHRYKTAADLDRAIAPIQREMWQRLGLLSLLLAALGLAVERVFAVQRRSTRTLTQMANYDALTGLPNRRLVAEHLANALDRQPSASSQYAVLMIDLDDFKEVNDSLGHQVGDRLLIEVAQRFVESLRASDWLLQLHTGAEPLEANASMVGRLGGDEFLVLLPEQPCLEQVLGIAERLQASLRAPIVLGQEQIYVHASIGIALYPEHGRDGPLLLRSADAAMYLAKRQGRGQTVVFQQDLDDTSRQRLQLLTDLHSALALHQFTLHYQPELNLANGQIDCVEALLRWQHPTLGLIYPAHFIALLEQSGLVLEVGQWVLESACRQLKAWQDSHSPIKQLCVNVSVKQLAQAGFVESLQNTIRDAGIAPEALTLELTESMLMQHPEANVRLLQEMRKTGVKVALDDFGTGYSSLSYLRQLPLDVLKIDRSFVIDTGTPQGLAICHTITALAQRLGLKVIAEGIESAEQFCNMHAVGSDWMQGYLIARPLPAEQIAPFARSFDWHAFKVDNDLLEHSPEWLPRPRCTPSPS</sequence>
<evidence type="ECO:0000256" key="1">
    <source>
        <dbReference type="SAM" id="Phobius"/>
    </source>
</evidence>
<evidence type="ECO:0000259" key="3">
    <source>
        <dbReference type="PROSITE" id="PS50887"/>
    </source>
</evidence>
<accession>A0ABS5Q4L3</accession>
<dbReference type="PANTHER" id="PTHR44757">
    <property type="entry name" value="DIGUANYLATE CYCLASE DGCP"/>
    <property type="match status" value="1"/>
</dbReference>
<dbReference type="SMART" id="SM00267">
    <property type="entry name" value="GGDEF"/>
    <property type="match status" value="1"/>
</dbReference>
<dbReference type="PROSITE" id="PS50887">
    <property type="entry name" value="GGDEF"/>
    <property type="match status" value="1"/>
</dbReference>
<dbReference type="Proteomes" id="UP001196601">
    <property type="component" value="Unassembled WGS sequence"/>
</dbReference>
<dbReference type="InterPro" id="IPR000160">
    <property type="entry name" value="GGDEF_dom"/>
</dbReference>